<accession>A0A368XXE4</accession>
<evidence type="ECO:0000313" key="3">
    <source>
        <dbReference type="Proteomes" id="UP000252884"/>
    </source>
</evidence>
<evidence type="ECO:0000313" key="2">
    <source>
        <dbReference type="EMBL" id="RCW71207.1"/>
    </source>
</evidence>
<dbReference type="Gene3D" id="3.40.630.30">
    <property type="match status" value="1"/>
</dbReference>
<dbReference type="Proteomes" id="UP000252884">
    <property type="component" value="Unassembled WGS sequence"/>
</dbReference>
<evidence type="ECO:0000259" key="1">
    <source>
        <dbReference type="PROSITE" id="PS51186"/>
    </source>
</evidence>
<dbReference type="GO" id="GO:0016747">
    <property type="term" value="F:acyltransferase activity, transferring groups other than amino-acyl groups"/>
    <property type="evidence" value="ECO:0007669"/>
    <property type="project" value="InterPro"/>
</dbReference>
<proteinExistence type="predicted"/>
<keyword evidence="2" id="KW-0808">Transferase</keyword>
<dbReference type="AlphaFoldDB" id="A0A368XXE4"/>
<dbReference type="CDD" id="cd04301">
    <property type="entry name" value="NAT_SF"/>
    <property type="match status" value="1"/>
</dbReference>
<feature type="domain" description="N-acetyltransferase" evidence="1">
    <location>
        <begin position="24"/>
        <end position="181"/>
    </location>
</feature>
<protein>
    <submittedName>
        <fullName evidence="2">Acetyltransferase</fullName>
    </submittedName>
</protein>
<dbReference type="EMBL" id="QPJK01000004">
    <property type="protein sequence ID" value="RCW71207.1"/>
    <property type="molecule type" value="Genomic_DNA"/>
</dbReference>
<reference evidence="2 3" key="1">
    <citation type="submission" date="2018-07" db="EMBL/GenBank/DDBJ databases">
        <title>Genomic Encyclopedia of Type Strains, Phase IV (KMG-IV): sequencing the most valuable type-strain genomes for metagenomic binning, comparative biology and taxonomic classification.</title>
        <authorList>
            <person name="Goeker M."/>
        </authorList>
    </citation>
    <scope>NUCLEOTIDE SEQUENCE [LARGE SCALE GENOMIC DNA]</scope>
    <source>
        <strain evidence="2 3">DSM 21634</strain>
    </source>
</reference>
<dbReference type="RefSeq" id="WP_114468464.1">
    <property type="nucleotide sequence ID" value="NZ_QPJK01000004.1"/>
</dbReference>
<keyword evidence="3" id="KW-1185">Reference proteome</keyword>
<comment type="caution">
    <text evidence="2">The sequence shown here is derived from an EMBL/GenBank/DDBJ whole genome shotgun (WGS) entry which is preliminary data.</text>
</comment>
<gene>
    <name evidence="2" type="ORF">DES41_10426</name>
</gene>
<name>A0A368XXE4_9BURK</name>
<dbReference type="SUPFAM" id="SSF55729">
    <property type="entry name" value="Acyl-CoA N-acyltransferases (Nat)"/>
    <property type="match status" value="1"/>
</dbReference>
<sequence>MDSALDCPLRSCSARWDFTDGRAVTVRAVLPEDMALASEFVARALSQQSRYQRFQTGLRELAPGMAAYLTQIDYRGHVALAAVALQDGREHQVGEARYVCDGGHPEQAEFALAVADAWQGCGLGGRLLRQLVRLARRHGVQRLYGDVLRTNQAMVALARSNGFVPERQGDARLVRMARTLETAPLAAPH</sequence>
<organism evidence="2 3">
    <name type="scientific">Pseudorhodoferax soli</name>
    <dbReference type="NCBI Taxonomy" id="545864"/>
    <lineage>
        <taxon>Bacteria</taxon>
        <taxon>Pseudomonadati</taxon>
        <taxon>Pseudomonadota</taxon>
        <taxon>Betaproteobacteria</taxon>
        <taxon>Burkholderiales</taxon>
        <taxon>Comamonadaceae</taxon>
    </lineage>
</organism>
<dbReference type="OrthoDB" id="9807426at2"/>
<dbReference type="Pfam" id="PF00583">
    <property type="entry name" value="Acetyltransf_1"/>
    <property type="match status" value="1"/>
</dbReference>
<dbReference type="PROSITE" id="PS51186">
    <property type="entry name" value="GNAT"/>
    <property type="match status" value="1"/>
</dbReference>
<dbReference type="InterPro" id="IPR016181">
    <property type="entry name" value="Acyl_CoA_acyltransferase"/>
</dbReference>
<dbReference type="InterPro" id="IPR000182">
    <property type="entry name" value="GNAT_dom"/>
</dbReference>